<evidence type="ECO:0000256" key="1">
    <source>
        <dbReference type="SAM" id="MobiDB-lite"/>
    </source>
</evidence>
<dbReference type="EMBL" id="MU001635">
    <property type="protein sequence ID" value="KAF2483184.1"/>
    <property type="molecule type" value="Genomic_DNA"/>
</dbReference>
<keyword evidence="3" id="KW-1185">Reference proteome</keyword>
<accession>A0A6A6PU20</accession>
<name>A0A6A6PU20_9PEZI</name>
<reference evidence="2" key="1">
    <citation type="journal article" date="2020" name="Stud. Mycol.">
        <title>101 Dothideomycetes genomes: a test case for predicting lifestyles and emergence of pathogens.</title>
        <authorList>
            <person name="Haridas S."/>
            <person name="Albert R."/>
            <person name="Binder M."/>
            <person name="Bloem J."/>
            <person name="Labutti K."/>
            <person name="Salamov A."/>
            <person name="Andreopoulos B."/>
            <person name="Baker S."/>
            <person name="Barry K."/>
            <person name="Bills G."/>
            <person name="Bluhm B."/>
            <person name="Cannon C."/>
            <person name="Castanera R."/>
            <person name="Culley D."/>
            <person name="Daum C."/>
            <person name="Ezra D."/>
            <person name="Gonzalez J."/>
            <person name="Henrissat B."/>
            <person name="Kuo A."/>
            <person name="Liang C."/>
            <person name="Lipzen A."/>
            <person name="Lutzoni F."/>
            <person name="Magnuson J."/>
            <person name="Mondo S."/>
            <person name="Nolan M."/>
            <person name="Ohm R."/>
            <person name="Pangilinan J."/>
            <person name="Park H.-J."/>
            <person name="Ramirez L."/>
            <person name="Alfaro M."/>
            <person name="Sun H."/>
            <person name="Tritt A."/>
            <person name="Yoshinaga Y."/>
            <person name="Zwiers L.-H."/>
            <person name="Turgeon B."/>
            <person name="Goodwin S."/>
            <person name="Spatafora J."/>
            <person name="Crous P."/>
            <person name="Grigoriev I."/>
        </authorList>
    </citation>
    <scope>NUCLEOTIDE SEQUENCE</scope>
    <source>
        <strain evidence="2">CBS 113389</strain>
    </source>
</reference>
<evidence type="ECO:0008006" key="4">
    <source>
        <dbReference type="Google" id="ProtNLM"/>
    </source>
</evidence>
<gene>
    <name evidence="2" type="ORF">BDY17DRAFT_249600</name>
</gene>
<proteinExistence type="predicted"/>
<evidence type="ECO:0000313" key="2">
    <source>
        <dbReference type="EMBL" id="KAF2483184.1"/>
    </source>
</evidence>
<sequence length="306" mass="34467">MRRRKRCWSSCAYNISVHLPITLPTDLSRSRNGRHNTTVHERVAPAIYHETISRHEHEELVTVIEKEFTQDHFHTSVQPITDSETAEEQHHHNNLPVEDRHFEHDDIDDRDSRLAAEREKFKDETYHVNGEHTQNVVPTVTGERIHHHVHEIIQPIVNKMTIEPHIIHSTVLIREIHHNASKHHILSALPAVTMAEFKRQGGVLVGREERWDSFEGEPRSVGGVLGTPHTATTGSAAANEYCHSPFITIGCTLTSPVNQPQASPSHPPPQPPNAALPSPNHNPNPNPNPNPAQTPTNPSQPPQRKP</sequence>
<dbReference type="AlphaFoldDB" id="A0A6A6PU20"/>
<dbReference type="Proteomes" id="UP000799767">
    <property type="component" value="Unassembled WGS sequence"/>
</dbReference>
<dbReference type="GeneID" id="54472000"/>
<dbReference type="RefSeq" id="XP_033589754.1">
    <property type="nucleotide sequence ID" value="XM_033730998.1"/>
</dbReference>
<dbReference type="PANTHER" id="PTHR38703:SF1">
    <property type="entry name" value="ALLERGEN"/>
    <property type="match status" value="1"/>
</dbReference>
<dbReference type="OrthoDB" id="2118965at2759"/>
<protein>
    <recommendedName>
        <fullName evidence="4">Allergen</fullName>
    </recommendedName>
</protein>
<dbReference type="PANTHER" id="PTHR38703">
    <property type="entry name" value="CHROMOSOME 8, WHOLE GENOME SHOTGUN SEQUENCE"/>
    <property type="match status" value="1"/>
</dbReference>
<feature type="compositionally biased region" description="Pro residues" evidence="1">
    <location>
        <begin position="265"/>
        <end position="306"/>
    </location>
</feature>
<evidence type="ECO:0000313" key="3">
    <source>
        <dbReference type="Proteomes" id="UP000799767"/>
    </source>
</evidence>
<feature type="region of interest" description="Disordered" evidence="1">
    <location>
        <begin position="257"/>
        <end position="306"/>
    </location>
</feature>
<organism evidence="2 3">
    <name type="scientific">Neohortaea acidophila</name>
    <dbReference type="NCBI Taxonomy" id="245834"/>
    <lineage>
        <taxon>Eukaryota</taxon>
        <taxon>Fungi</taxon>
        <taxon>Dikarya</taxon>
        <taxon>Ascomycota</taxon>
        <taxon>Pezizomycotina</taxon>
        <taxon>Dothideomycetes</taxon>
        <taxon>Dothideomycetidae</taxon>
        <taxon>Mycosphaerellales</taxon>
        <taxon>Teratosphaeriaceae</taxon>
        <taxon>Neohortaea</taxon>
    </lineage>
</organism>